<dbReference type="RefSeq" id="XP_002838109.1">
    <property type="nucleotide sequence ID" value="XM_002838063.1"/>
</dbReference>
<dbReference type="AlphaFoldDB" id="D5GCQ7"/>
<name>D5GCQ7_TUBMM</name>
<evidence type="ECO:0000313" key="3">
    <source>
        <dbReference type="Proteomes" id="UP000006911"/>
    </source>
</evidence>
<protein>
    <submittedName>
        <fullName evidence="2">(Perigord truffle) hypothetical protein</fullName>
    </submittedName>
</protein>
<feature type="region of interest" description="Disordered" evidence="1">
    <location>
        <begin position="158"/>
        <end position="181"/>
    </location>
</feature>
<accession>D5GCQ7</accession>
<sequence length="480" mass="55154">MIWLVPTIHGVLLCEPPKAPLINRLGKGLTICREQLFYLLEIYKLLRGQNTADDVTKFHYRERIRKVIFGYLVWVLRHAELNGFPDSVVLHWSGKVGKSGELVGEANSEEKKDIPHAPMEKSSLSEVAEPAEPVGTPGAKIDRTGSLLSIEAQGSIGDLKKASTPHPGKTEESTDPPPVRPIEPDIYKYWDNFPNCCRFLDLLDMCLTNYPDEKPLITRIVKSLLKTVWEPIEMSKHRGCDLWPDRLEYPREYPPPYARFWNWQTNERCGYGGQGAYVYSITTQVLVWRAVRSTNRLLGLVSGDRDWTEWMVHQSLDDKAISDRTIEAFRRLGTDTSHDCFPDRFFSIIEGHIKESLPDQWSCDIGIPSFVEDFFFDDRNQPISAWTETLRYYDTFNHTIKTQTPGAWEYFTRYRLTIDGDRRQELQESLEAKAYSVGVFASSTVTPSSHCPSSIGWEMATYVLSVDYAKFLYPQFRVPM</sequence>
<dbReference type="InParanoid" id="D5GCQ7"/>
<evidence type="ECO:0000313" key="2">
    <source>
        <dbReference type="EMBL" id="CAZ82300.1"/>
    </source>
</evidence>
<keyword evidence="3" id="KW-1185">Reference proteome</keyword>
<feature type="compositionally biased region" description="Basic and acidic residues" evidence="1">
    <location>
        <begin position="108"/>
        <end position="119"/>
    </location>
</feature>
<proteinExistence type="predicted"/>
<dbReference type="HOGENOM" id="CLU_044897_0_0_1"/>
<organism evidence="2 3">
    <name type="scientific">Tuber melanosporum (strain Mel28)</name>
    <name type="common">Perigord black truffle</name>
    <dbReference type="NCBI Taxonomy" id="656061"/>
    <lineage>
        <taxon>Eukaryota</taxon>
        <taxon>Fungi</taxon>
        <taxon>Dikarya</taxon>
        <taxon>Ascomycota</taxon>
        <taxon>Pezizomycotina</taxon>
        <taxon>Pezizomycetes</taxon>
        <taxon>Pezizales</taxon>
        <taxon>Tuberaceae</taxon>
        <taxon>Tuber</taxon>
    </lineage>
</organism>
<evidence type="ECO:0000256" key="1">
    <source>
        <dbReference type="SAM" id="MobiDB-lite"/>
    </source>
</evidence>
<dbReference type="KEGG" id="tml:GSTUM_00005969001"/>
<reference evidence="2 3" key="1">
    <citation type="journal article" date="2010" name="Nature">
        <title>Perigord black truffle genome uncovers evolutionary origins and mechanisms of symbiosis.</title>
        <authorList>
            <person name="Martin F."/>
            <person name="Kohler A."/>
            <person name="Murat C."/>
            <person name="Balestrini R."/>
            <person name="Coutinho P.M."/>
            <person name="Jaillon O."/>
            <person name="Montanini B."/>
            <person name="Morin E."/>
            <person name="Noel B."/>
            <person name="Percudani R."/>
            <person name="Porcel B."/>
            <person name="Rubini A."/>
            <person name="Amicucci A."/>
            <person name="Amselem J."/>
            <person name="Anthouard V."/>
            <person name="Arcioni S."/>
            <person name="Artiguenave F."/>
            <person name="Aury J.M."/>
            <person name="Ballario P."/>
            <person name="Bolchi A."/>
            <person name="Brenna A."/>
            <person name="Brun A."/>
            <person name="Buee M."/>
            <person name="Cantarel B."/>
            <person name="Chevalier G."/>
            <person name="Couloux A."/>
            <person name="Da Silva C."/>
            <person name="Denoeud F."/>
            <person name="Duplessis S."/>
            <person name="Ghignone S."/>
            <person name="Hilselberger B."/>
            <person name="Iotti M."/>
            <person name="Marcais B."/>
            <person name="Mello A."/>
            <person name="Miranda M."/>
            <person name="Pacioni G."/>
            <person name="Quesneville H."/>
            <person name="Riccioni C."/>
            <person name="Ruotolo R."/>
            <person name="Splivallo R."/>
            <person name="Stocchi V."/>
            <person name="Tisserant E."/>
            <person name="Viscomi A.R."/>
            <person name="Zambonelli A."/>
            <person name="Zampieri E."/>
            <person name="Henrissat B."/>
            <person name="Lebrun M.H."/>
            <person name="Paolocci F."/>
            <person name="Bonfante P."/>
            <person name="Ottonello S."/>
            <person name="Wincker P."/>
        </authorList>
    </citation>
    <scope>NUCLEOTIDE SEQUENCE [LARGE SCALE GENOMIC DNA]</scope>
    <source>
        <strain evidence="2 3">Mel28</strain>
    </source>
</reference>
<dbReference type="STRING" id="656061.D5GCQ7"/>
<feature type="region of interest" description="Disordered" evidence="1">
    <location>
        <begin position="106"/>
        <end position="142"/>
    </location>
</feature>
<dbReference type="Proteomes" id="UP000006911">
    <property type="component" value="Unassembled WGS sequence"/>
</dbReference>
<dbReference type="GeneID" id="9187919"/>
<gene>
    <name evidence="2" type="ORF">GSTUM_00005969001</name>
</gene>
<dbReference type="EMBL" id="FN430120">
    <property type="protein sequence ID" value="CAZ82300.1"/>
    <property type="molecule type" value="Genomic_DNA"/>
</dbReference>